<keyword evidence="1" id="KW-0521">NADP</keyword>
<dbReference type="SUPFAM" id="SSF50129">
    <property type="entry name" value="GroES-like"/>
    <property type="match status" value="1"/>
</dbReference>
<comment type="caution">
    <text evidence="4">The sequence shown here is derived from an EMBL/GenBank/DDBJ whole genome shotgun (WGS) entry which is preliminary data.</text>
</comment>
<dbReference type="PANTHER" id="PTHR48106:SF13">
    <property type="entry name" value="QUINONE OXIDOREDUCTASE-RELATED"/>
    <property type="match status" value="1"/>
</dbReference>
<evidence type="ECO:0000313" key="5">
    <source>
        <dbReference type="Proteomes" id="UP000192652"/>
    </source>
</evidence>
<evidence type="ECO:0000259" key="3">
    <source>
        <dbReference type="SMART" id="SM00829"/>
    </source>
</evidence>
<dbReference type="Gene3D" id="3.40.50.720">
    <property type="entry name" value="NAD(P)-binding Rossmann-like Domain"/>
    <property type="match status" value="1"/>
</dbReference>
<keyword evidence="2" id="KW-0560">Oxidoreductase</keyword>
<dbReference type="InterPro" id="IPR020843">
    <property type="entry name" value="ER"/>
</dbReference>
<dbReference type="Pfam" id="PF08240">
    <property type="entry name" value="ADH_N"/>
    <property type="match status" value="1"/>
</dbReference>
<evidence type="ECO:0000313" key="4">
    <source>
        <dbReference type="EMBL" id="OQP83906.1"/>
    </source>
</evidence>
<protein>
    <submittedName>
        <fullName evidence="4">Alcohol dehydrogenase</fullName>
    </submittedName>
</protein>
<dbReference type="PANTHER" id="PTHR48106">
    <property type="entry name" value="QUINONE OXIDOREDUCTASE PIG3-RELATED"/>
    <property type="match status" value="1"/>
</dbReference>
<accession>A0ABX3P8U4</accession>
<evidence type="ECO:0000256" key="1">
    <source>
        <dbReference type="ARBA" id="ARBA00022857"/>
    </source>
</evidence>
<dbReference type="Gene3D" id="3.90.180.10">
    <property type="entry name" value="Medium-chain alcohol dehydrogenases, catalytic domain"/>
    <property type="match status" value="1"/>
</dbReference>
<dbReference type="InterPro" id="IPR047618">
    <property type="entry name" value="QOR-like"/>
</dbReference>
<dbReference type="CDD" id="cd05286">
    <property type="entry name" value="QOR2"/>
    <property type="match status" value="1"/>
</dbReference>
<dbReference type="SUPFAM" id="SSF51735">
    <property type="entry name" value="NAD(P)-binding Rossmann-fold domains"/>
    <property type="match status" value="1"/>
</dbReference>
<dbReference type="Proteomes" id="UP000192652">
    <property type="component" value="Unassembled WGS sequence"/>
</dbReference>
<evidence type="ECO:0000256" key="2">
    <source>
        <dbReference type="ARBA" id="ARBA00023002"/>
    </source>
</evidence>
<dbReference type="RefSeq" id="WP_081177667.1">
    <property type="nucleotide sequence ID" value="NZ_MSPX01000026.1"/>
</dbReference>
<dbReference type="InterPro" id="IPR013154">
    <property type="entry name" value="ADH-like_N"/>
</dbReference>
<keyword evidence="5" id="KW-1185">Reference proteome</keyword>
<feature type="domain" description="Enoyl reductase (ER)" evidence="3">
    <location>
        <begin position="11"/>
        <end position="320"/>
    </location>
</feature>
<dbReference type="SMART" id="SM00829">
    <property type="entry name" value="PKS_ER"/>
    <property type="match status" value="1"/>
</dbReference>
<dbReference type="EMBL" id="MSPX01000026">
    <property type="protein sequence ID" value="OQP83906.1"/>
    <property type="molecule type" value="Genomic_DNA"/>
</dbReference>
<name>A0ABX3P8U4_9HYPH</name>
<dbReference type="InterPro" id="IPR036291">
    <property type="entry name" value="NAD(P)-bd_dom_sf"/>
</dbReference>
<sequence>MDQKIELIAPGGIEGLRLSACPPEEPGPGEIRLRHQGIGVNFIDIYHRLGLYPLPLPAVLGVEGAGVVEAVGRGVERLKPGDRVAYAGASGAYAATRLLPAWRAIPLPDDLAMEQAAVAFLRGMTAHLLLTRTFPVGPGSLLLIHAAAGGLGAVLTRWAKRLGAQVIGTAGTPQKADIARANGADHVIIGRDADLVAEVLALSNGRGVDFAIDGIGGTMLARSLAATRRFGTVASIGQAGGPIPPVAVEDIGPMRSLSLARPSVMAYAAEKETYAIAAGAVLAALKDGLLPAPAHHYALADAAQAQADLEAGRTAGSILLLP</sequence>
<dbReference type="Pfam" id="PF00107">
    <property type="entry name" value="ADH_zinc_N"/>
    <property type="match status" value="1"/>
</dbReference>
<gene>
    <name evidence="4" type="ORF">BTR14_21440</name>
</gene>
<reference evidence="4 5" key="1">
    <citation type="journal article" date="2017" name="Antonie Van Leeuwenhoek">
        <title>Rhizobium rhizosphaerae sp. nov., a novel species isolated from rice rhizosphere.</title>
        <authorList>
            <person name="Zhao J.J."/>
            <person name="Zhang J."/>
            <person name="Zhang R.J."/>
            <person name="Zhang C.W."/>
            <person name="Yin H.Q."/>
            <person name="Zhang X.X."/>
        </authorList>
    </citation>
    <scope>NUCLEOTIDE SEQUENCE [LARGE SCALE GENOMIC DNA]</scope>
    <source>
        <strain evidence="4 5">RD15</strain>
    </source>
</reference>
<dbReference type="InterPro" id="IPR011032">
    <property type="entry name" value="GroES-like_sf"/>
</dbReference>
<organism evidence="4 5">
    <name type="scientific">Xaviernesmea rhizosphaerae</name>
    <dbReference type="NCBI Taxonomy" id="1672749"/>
    <lineage>
        <taxon>Bacteria</taxon>
        <taxon>Pseudomonadati</taxon>
        <taxon>Pseudomonadota</taxon>
        <taxon>Alphaproteobacteria</taxon>
        <taxon>Hyphomicrobiales</taxon>
        <taxon>Rhizobiaceae</taxon>
        <taxon>Rhizobium/Agrobacterium group</taxon>
        <taxon>Xaviernesmea</taxon>
    </lineage>
</organism>
<dbReference type="InterPro" id="IPR013149">
    <property type="entry name" value="ADH-like_C"/>
</dbReference>
<proteinExistence type="predicted"/>